<feature type="transmembrane region" description="Helical" evidence="2">
    <location>
        <begin position="231"/>
        <end position="252"/>
    </location>
</feature>
<feature type="compositionally biased region" description="Polar residues" evidence="1">
    <location>
        <begin position="343"/>
        <end position="354"/>
    </location>
</feature>
<dbReference type="Proteomes" id="UP000266841">
    <property type="component" value="Unassembled WGS sequence"/>
</dbReference>
<feature type="compositionally biased region" description="Polar residues" evidence="1">
    <location>
        <begin position="433"/>
        <end position="446"/>
    </location>
</feature>
<keyword evidence="2" id="KW-0812">Transmembrane</keyword>
<keyword evidence="2" id="KW-1133">Transmembrane helix</keyword>
<evidence type="ECO:0000313" key="3">
    <source>
        <dbReference type="EMBL" id="EJK75919.1"/>
    </source>
</evidence>
<evidence type="ECO:0000256" key="2">
    <source>
        <dbReference type="SAM" id="Phobius"/>
    </source>
</evidence>
<feature type="compositionally biased region" description="Polar residues" evidence="1">
    <location>
        <begin position="556"/>
        <end position="570"/>
    </location>
</feature>
<proteinExistence type="predicted"/>
<reference evidence="3 4" key="1">
    <citation type="journal article" date="2012" name="Genome Biol.">
        <title>Genome and low-iron response of an oceanic diatom adapted to chronic iron limitation.</title>
        <authorList>
            <person name="Lommer M."/>
            <person name="Specht M."/>
            <person name="Roy A.S."/>
            <person name="Kraemer L."/>
            <person name="Andreson R."/>
            <person name="Gutowska M.A."/>
            <person name="Wolf J."/>
            <person name="Bergner S.V."/>
            <person name="Schilhabel M.B."/>
            <person name="Klostermeier U.C."/>
            <person name="Beiko R.G."/>
            <person name="Rosenstiel P."/>
            <person name="Hippler M."/>
            <person name="Laroche J."/>
        </authorList>
    </citation>
    <scope>NUCLEOTIDE SEQUENCE [LARGE SCALE GENOMIC DNA]</scope>
    <source>
        <strain evidence="3 4">CCMP1005</strain>
    </source>
</reference>
<keyword evidence="2" id="KW-0472">Membrane</keyword>
<feature type="compositionally biased region" description="Basic and acidic residues" evidence="1">
    <location>
        <begin position="729"/>
        <end position="746"/>
    </location>
</feature>
<comment type="caution">
    <text evidence="3">The sequence shown here is derived from an EMBL/GenBank/DDBJ whole genome shotgun (WGS) entry which is preliminary data.</text>
</comment>
<feature type="region of interest" description="Disordered" evidence="1">
    <location>
        <begin position="543"/>
        <end position="746"/>
    </location>
</feature>
<feature type="region of interest" description="Disordered" evidence="1">
    <location>
        <begin position="320"/>
        <end position="490"/>
    </location>
</feature>
<feature type="compositionally biased region" description="Basic residues" evidence="1">
    <location>
        <begin position="714"/>
        <end position="728"/>
    </location>
</feature>
<feature type="compositionally biased region" description="Polar residues" evidence="1">
    <location>
        <begin position="694"/>
        <end position="711"/>
    </location>
</feature>
<feature type="compositionally biased region" description="Basic and acidic residues" evidence="1">
    <location>
        <begin position="263"/>
        <end position="274"/>
    </location>
</feature>
<feature type="compositionally biased region" description="Polar residues" evidence="1">
    <location>
        <begin position="326"/>
        <end position="335"/>
    </location>
</feature>
<accession>K0TFT2</accession>
<name>K0TFT2_THAOC</name>
<gene>
    <name evidence="3" type="ORF">THAOC_02341</name>
</gene>
<organism evidence="3 4">
    <name type="scientific">Thalassiosira oceanica</name>
    <name type="common">Marine diatom</name>
    <dbReference type="NCBI Taxonomy" id="159749"/>
    <lineage>
        <taxon>Eukaryota</taxon>
        <taxon>Sar</taxon>
        <taxon>Stramenopiles</taxon>
        <taxon>Ochrophyta</taxon>
        <taxon>Bacillariophyta</taxon>
        <taxon>Coscinodiscophyceae</taxon>
        <taxon>Thalassiosirophycidae</taxon>
        <taxon>Thalassiosirales</taxon>
        <taxon>Thalassiosiraceae</taxon>
        <taxon>Thalassiosira</taxon>
    </lineage>
</organism>
<protein>
    <submittedName>
        <fullName evidence="3">Uncharacterized protein</fullName>
    </submittedName>
</protein>
<evidence type="ECO:0000256" key="1">
    <source>
        <dbReference type="SAM" id="MobiDB-lite"/>
    </source>
</evidence>
<feature type="compositionally biased region" description="Polar residues" evidence="1">
    <location>
        <begin position="391"/>
        <end position="400"/>
    </location>
</feature>
<evidence type="ECO:0000313" key="4">
    <source>
        <dbReference type="Proteomes" id="UP000266841"/>
    </source>
</evidence>
<feature type="compositionally biased region" description="Polar residues" evidence="1">
    <location>
        <begin position="621"/>
        <end position="635"/>
    </location>
</feature>
<feature type="compositionally biased region" description="Low complexity" evidence="1">
    <location>
        <begin position="644"/>
        <end position="657"/>
    </location>
</feature>
<keyword evidence="4" id="KW-1185">Reference proteome</keyword>
<feature type="region of interest" description="Disordered" evidence="1">
    <location>
        <begin position="35"/>
        <end position="85"/>
    </location>
</feature>
<feature type="region of interest" description="Disordered" evidence="1">
    <location>
        <begin position="263"/>
        <end position="284"/>
    </location>
</feature>
<feature type="compositionally biased region" description="Low complexity" evidence="1">
    <location>
        <begin position="49"/>
        <end position="58"/>
    </location>
</feature>
<dbReference type="AlphaFoldDB" id="K0TFT2"/>
<sequence>MRHDHTAGAGMMIKVKAKSDLNHSLALATSPTVRYAGTPDAATDRRRPAAPAGQEAAASVGTEDVGFGPPHGSPPAAIAGGDVRAPPRQPVDFKRTSLCVNCEALFDITAVVASSGRDLPRHADYLVSLADVANSQFRATHDLGPFICDHAKGDDDATATCASTLQLFVPFPSLGDTLPGGKRDAVVLTSLIRRDLPDGSKVVDQGLSAINDSDAAFATIGAVKTSSGRPVAIGCAVGSLVGVAIVLVALIYRKLHVSRNDHQCEHHAPKKENATNRVTGFPSPRDLFTHFSESACSPDVRNTRRDSHDAMSSMEGEGIYLGSGAVNKSSPNSTDRGGDDTVAESSASPRSPWTSGDEDGGRGTASSELEIYVDSPKSVDEEDENVANPLPCSNTLSSASEPDESYSNDAKETDGINDAHTQDSRKAGEPSMLTENGANLSSTSIEGQDEDPLPNPIRPKIDGEDIVDEDYNKDANGGKYQRLDSPNMPISNTVRSFNSASTDQIANRGSLPAPLESNCEFASGSSTGECKDNECLADRRLKARVSTSPIDRRQLRSSPGIQIRTNQCRGSQVDEKSALNPTLTFGDFGEPNDDRFSQNQRTSPSKLRKSPEGGEPAARSPSDNFDSPDSRSGSQRPIDRSKEASASSFSPASTAAATVGEFAGESPARDRPVPIRCGVNGQKRLGVSPKEVHVSTTGLSENPPSPALSSSDLHKKHRKHRKHRKQRKIEKQLGRTLKADGKHKDPEALARLSQNISMPAWEYNAKPSREQSY</sequence>
<dbReference type="EMBL" id="AGNL01002650">
    <property type="protein sequence ID" value="EJK75919.1"/>
    <property type="molecule type" value="Genomic_DNA"/>
</dbReference>